<accession>A0A3N0GHW6</accession>
<gene>
    <name evidence="1" type="ORF">EFL26_21485</name>
</gene>
<keyword evidence="2" id="KW-1185">Reference proteome</keyword>
<protein>
    <submittedName>
        <fullName evidence="1">DUF4238 domain-containing protein</fullName>
    </submittedName>
</protein>
<organism evidence="1 2">
    <name type="scientific">Nocardioides pocheonensis</name>
    <dbReference type="NCBI Taxonomy" id="661485"/>
    <lineage>
        <taxon>Bacteria</taxon>
        <taxon>Bacillati</taxon>
        <taxon>Actinomycetota</taxon>
        <taxon>Actinomycetes</taxon>
        <taxon>Propionibacteriales</taxon>
        <taxon>Nocardioidaceae</taxon>
        <taxon>Nocardioides</taxon>
    </lineage>
</organism>
<dbReference type="Proteomes" id="UP000279994">
    <property type="component" value="Unassembled WGS sequence"/>
</dbReference>
<comment type="caution">
    <text evidence="1">The sequence shown here is derived from an EMBL/GenBank/DDBJ whole genome shotgun (WGS) entry which is preliminary data.</text>
</comment>
<dbReference type="InterPro" id="IPR025332">
    <property type="entry name" value="DUF4238"/>
</dbReference>
<dbReference type="EMBL" id="RJSF01000047">
    <property type="protein sequence ID" value="RNM11732.1"/>
    <property type="molecule type" value="Genomic_DNA"/>
</dbReference>
<sequence length="354" mass="40043">MRNGPRHRSGLPGHDRKVTARHHLVPQFYLRNFADGNGQVALVDRDDPERVILNAVRKACSEVGFYRIETEVLAREEDRVSHDPESVEQHLSMFEQSAAPAIYKLLRTAFADFTRDDWFHMINFIALQTVRGHRWREDFNALATQAMRVHLGATVTDETIAQWLRDEGRPVHPTAISDYREQMVGPDRPRLIAPDAVHIQEGFKLALGDLGERLADDMRWSLIASDSVQILTSDEPVCWWAAGNTPVGYGSAQVVWLPLNPRVVLQLMDADVTTEDLGLPSPSTPSGRDELCRFINSQVGGQAHRWIVHRPGDRPLDDVILAPRTAWGDELVSVEETGNTRREIWVHRRLPAVT</sequence>
<evidence type="ECO:0000313" key="1">
    <source>
        <dbReference type="EMBL" id="RNM11732.1"/>
    </source>
</evidence>
<dbReference type="AlphaFoldDB" id="A0A3N0GHW6"/>
<evidence type="ECO:0000313" key="2">
    <source>
        <dbReference type="Proteomes" id="UP000279994"/>
    </source>
</evidence>
<proteinExistence type="predicted"/>
<name>A0A3N0GHW6_9ACTN</name>
<reference evidence="1 2" key="1">
    <citation type="submission" date="2018-11" db="EMBL/GenBank/DDBJ databases">
        <authorList>
            <person name="Li F."/>
        </authorList>
    </citation>
    <scope>NUCLEOTIDE SEQUENCE [LARGE SCALE GENOMIC DNA]</scope>
    <source>
        <strain evidence="1 2">Gsoil 818</strain>
    </source>
</reference>
<dbReference type="OrthoDB" id="580988at2"/>
<dbReference type="Pfam" id="PF14022">
    <property type="entry name" value="DUF4238"/>
    <property type="match status" value="1"/>
</dbReference>